<dbReference type="NCBIfam" id="TIGR04019">
    <property type="entry name" value="B_thiol_YtxJ"/>
    <property type="match status" value="1"/>
</dbReference>
<sequence length="118" mass="13484">MKWNVLNNSTQLEEIKRLSEQQPVIVFKHSTRCSISATALNRLERNWKEEEMAAVKPYFLDLLSYRPVSNAVAQAFDVYHQSPQILVIHKGNCVYHTSHMDISYPGLKAQLAQLDVAA</sequence>
<organism evidence="1 2">
    <name type="scientific">Rhodocytophaga rosea</name>
    <dbReference type="NCBI Taxonomy" id="2704465"/>
    <lineage>
        <taxon>Bacteria</taxon>
        <taxon>Pseudomonadati</taxon>
        <taxon>Bacteroidota</taxon>
        <taxon>Cytophagia</taxon>
        <taxon>Cytophagales</taxon>
        <taxon>Rhodocytophagaceae</taxon>
        <taxon>Rhodocytophaga</taxon>
    </lineage>
</organism>
<gene>
    <name evidence="1" type="primary">ytxJ</name>
    <name evidence="1" type="ORF">GXP67_16705</name>
</gene>
<protein>
    <submittedName>
        <fullName evidence="1">Bacillithiol system redox-active protein YtxJ</fullName>
    </submittedName>
</protein>
<dbReference type="RefSeq" id="WP_162444182.1">
    <property type="nucleotide sequence ID" value="NZ_CP048222.1"/>
</dbReference>
<accession>A0A6C0GK20</accession>
<dbReference type="Pfam" id="PF11009">
    <property type="entry name" value="BrxC"/>
    <property type="match status" value="1"/>
</dbReference>
<dbReference type="Proteomes" id="UP000480178">
    <property type="component" value="Chromosome"/>
</dbReference>
<dbReference type="EMBL" id="CP048222">
    <property type="protein sequence ID" value="QHT68164.1"/>
    <property type="molecule type" value="Genomic_DNA"/>
</dbReference>
<name>A0A6C0GK20_9BACT</name>
<evidence type="ECO:0000313" key="2">
    <source>
        <dbReference type="Proteomes" id="UP000480178"/>
    </source>
</evidence>
<dbReference type="AlphaFoldDB" id="A0A6C0GK20"/>
<keyword evidence="2" id="KW-1185">Reference proteome</keyword>
<dbReference type="Gene3D" id="3.40.30.10">
    <property type="entry name" value="Glutaredoxin"/>
    <property type="match status" value="1"/>
</dbReference>
<evidence type="ECO:0000313" key="1">
    <source>
        <dbReference type="EMBL" id="QHT68164.1"/>
    </source>
</evidence>
<dbReference type="KEGG" id="rhoz:GXP67_16705"/>
<reference evidence="1 2" key="1">
    <citation type="submission" date="2020-01" db="EMBL/GenBank/DDBJ databases">
        <authorList>
            <person name="Kim M.K."/>
        </authorList>
    </citation>
    <scope>NUCLEOTIDE SEQUENCE [LARGE SCALE GENOMIC DNA]</scope>
    <source>
        <strain evidence="1 2">172606-1</strain>
    </source>
</reference>
<dbReference type="SUPFAM" id="SSF52833">
    <property type="entry name" value="Thioredoxin-like"/>
    <property type="match status" value="1"/>
</dbReference>
<dbReference type="InterPro" id="IPR022551">
    <property type="entry name" value="BrxC"/>
</dbReference>
<dbReference type="InterPro" id="IPR036249">
    <property type="entry name" value="Thioredoxin-like_sf"/>
</dbReference>
<proteinExistence type="predicted"/>